<evidence type="ECO:0000259" key="1">
    <source>
        <dbReference type="Pfam" id="PF00535"/>
    </source>
</evidence>
<dbReference type="Gene3D" id="3.90.550.10">
    <property type="entry name" value="Spore Coat Polysaccharide Biosynthesis Protein SpsA, Chain A"/>
    <property type="match status" value="1"/>
</dbReference>
<dbReference type="SUPFAM" id="SSF53448">
    <property type="entry name" value="Nucleotide-diphospho-sugar transferases"/>
    <property type="match status" value="1"/>
</dbReference>
<accession>T1A9J8</accession>
<dbReference type="AlphaFoldDB" id="T1A9J8"/>
<keyword evidence="2" id="KW-0808">Transferase</keyword>
<proteinExistence type="predicted"/>
<feature type="domain" description="Glycosyltransferase 2-like" evidence="1">
    <location>
        <begin position="3"/>
        <end position="112"/>
    </location>
</feature>
<dbReference type="GO" id="GO:0016740">
    <property type="term" value="F:transferase activity"/>
    <property type="evidence" value="ECO:0007669"/>
    <property type="project" value="UniProtKB-KW"/>
</dbReference>
<dbReference type="InterPro" id="IPR001173">
    <property type="entry name" value="Glyco_trans_2-like"/>
</dbReference>
<protein>
    <submittedName>
        <fullName evidence="2">Glycosyl transferase, group 2 family protein</fullName>
    </submittedName>
</protein>
<dbReference type="Pfam" id="PF00535">
    <property type="entry name" value="Glycos_transf_2"/>
    <property type="match status" value="1"/>
</dbReference>
<name>T1A9J8_9ZZZZ</name>
<sequence length="260" mass="29213">VRDEEPNLARLLESLLQQEPPFEVLIVDAQSRDRTFAIASEFAERYPGIFFAWQRFGSRGQGRNSAAARARGEGLAFIDGDCIADSAWLSRIRQGLGRSAVVAGRTVPVGSSAFGELDRVELYQAGSDVSYPSCNLGYRTDLFRRIGGFDARFVTAEDIDLNLRAVRTGAQILYDPKAIVFHRVRPTVLRFLYQAFWNGYGRKQLTEKHGTLWGHYRVRRLLRNQHSVLAIFRMAAALVGYMTRVATGGDRRLDRTTPAP</sequence>
<reference evidence="2" key="1">
    <citation type="submission" date="2013-08" db="EMBL/GenBank/DDBJ databases">
        <authorList>
            <person name="Mendez C."/>
            <person name="Richter M."/>
            <person name="Ferrer M."/>
            <person name="Sanchez J."/>
        </authorList>
    </citation>
    <scope>NUCLEOTIDE SEQUENCE</scope>
</reference>
<reference evidence="2" key="2">
    <citation type="journal article" date="2014" name="ISME J.">
        <title>Microbial stratification in low pH oxic and suboxic macroscopic growths along an acid mine drainage.</title>
        <authorList>
            <person name="Mendez-Garcia C."/>
            <person name="Mesa V."/>
            <person name="Sprenger R.R."/>
            <person name="Richter M."/>
            <person name="Diez M.S."/>
            <person name="Solano J."/>
            <person name="Bargiela R."/>
            <person name="Golyshina O.V."/>
            <person name="Manteca A."/>
            <person name="Ramos J.L."/>
            <person name="Gallego J.R."/>
            <person name="Llorente I."/>
            <person name="Martins Dos Santos V.A."/>
            <person name="Jensen O.N."/>
            <person name="Pelaez A.I."/>
            <person name="Sanchez J."/>
            <person name="Ferrer M."/>
        </authorList>
    </citation>
    <scope>NUCLEOTIDE SEQUENCE</scope>
</reference>
<dbReference type="PANTHER" id="PTHR43685">
    <property type="entry name" value="GLYCOSYLTRANSFERASE"/>
    <property type="match status" value="1"/>
</dbReference>
<dbReference type="InterPro" id="IPR050834">
    <property type="entry name" value="Glycosyltransf_2"/>
</dbReference>
<dbReference type="EMBL" id="AUZX01012653">
    <property type="protein sequence ID" value="EQD38505.1"/>
    <property type="molecule type" value="Genomic_DNA"/>
</dbReference>
<dbReference type="InterPro" id="IPR029044">
    <property type="entry name" value="Nucleotide-diphossugar_trans"/>
</dbReference>
<organism evidence="2">
    <name type="scientific">mine drainage metagenome</name>
    <dbReference type="NCBI Taxonomy" id="410659"/>
    <lineage>
        <taxon>unclassified sequences</taxon>
        <taxon>metagenomes</taxon>
        <taxon>ecological metagenomes</taxon>
    </lineage>
</organism>
<feature type="non-terminal residue" evidence="2">
    <location>
        <position position="1"/>
    </location>
</feature>
<dbReference type="PANTHER" id="PTHR43685:SF14">
    <property type="entry name" value="GLYCOSYLTRANSFERASE 2-LIKE DOMAIN-CONTAINING PROTEIN"/>
    <property type="match status" value="1"/>
</dbReference>
<evidence type="ECO:0000313" key="2">
    <source>
        <dbReference type="EMBL" id="EQD38505.1"/>
    </source>
</evidence>
<comment type="caution">
    <text evidence="2">The sequence shown here is derived from an EMBL/GenBank/DDBJ whole genome shotgun (WGS) entry which is preliminary data.</text>
</comment>
<gene>
    <name evidence="2" type="ORF">B1A_17215</name>
</gene>